<reference evidence="1" key="2">
    <citation type="submission" date="2020-07" db="EMBL/GenBank/DDBJ databases">
        <authorList>
            <person name="Vera ALvarez R."/>
            <person name="Arias-Moreno D.M."/>
            <person name="Jimenez-Jacinto V."/>
            <person name="Jimenez-Bremont J.F."/>
            <person name="Swaminathan K."/>
            <person name="Moose S.P."/>
            <person name="Guerrero-Gonzalez M.L."/>
            <person name="Marino-Ramirez L."/>
            <person name="Landsman D."/>
            <person name="Rodriguez-Kessler M."/>
            <person name="Delgado-Sanchez P."/>
        </authorList>
    </citation>
    <scope>NUCLEOTIDE SEQUENCE</scope>
    <source>
        <tissue evidence="1">Cladode</tissue>
    </source>
</reference>
<sequence>MNRIPGPTWPYSCVLPVLAGCSYGQGPTLLAHFCFCLQFLILCLHPTRNIMTYANNYCIGNTPKIISDYLLDHIGSQTDDSLSTEKEWTTDKIQVTSLQ</sequence>
<proteinExistence type="predicted"/>
<dbReference type="PROSITE" id="PS51257">
    <property type="entry name" value="PROKAR_LIPOPROTEIN"/>
    <property type="match status" value="1"/>
</dbReference>
<dbReference type="AlphaFoldDB" id="A0A7C9AE76"/>
<dbReference type="EMBL" id="GISG01231243">
    <property type="protein sequence ID" value="MBA4666312.1"/>
    <property type="molecule type" value="Transcribed_RNA"/>
</dbReference>
<organism evidence="1">
    <name type="scientific">Opuntia streptacantha</name>
    <name type="common">Prickly pear cactus</name>
    <name type="synonym">Opuntia cardona</name>
    <dbReference type="NCBI Taxonomy" id="393608"/>
    <lineage>
        <taxon>Eukaryota</taxon>
        <taxon>Viridiplantae</taxon>
        <taxon>Streptophyta</taxon>
        <taxon>Embryophyta</taxon>
        <taxon>Tracheophyta</taxon>
        <taxon>Spermatophyta</taxon>
        <taxon>Magnoliopsida</taxon>
        <taxon>eudicotyledons</taxon>
        <taxon>Gunneridae</taxon>
        <taxon>Pentapetalae</taxon>
        <taxon>Caryophyllales</taxon>
        <taxon>Cactineae</taxon>
        <taxon>Cactaceae</taxon>
        <taxon>Opuntioideae</taxon>
        <taxon>Opuntia</taxon>
    </lineage>
</organism>
<reference evidence="1" key="1">
    <citation type="journal article" date="2013" name="J. Plant Res.">
        <title>Effect of fungi and light on seed germination of three Opuntia species from semiarid lands of central Mexico.</title>
        <authorList>
            <person name="Delgado-Sanchez P."/>
            <person name="Jimenez-Bremont J.F."/>
            <person name="Guerrero-Gonzalez Mde L."/>
            <person name="Flores J."/>
        </authorList>
    </citation>
    <scope>NUCLEOTIDE SEQUENCE</scope>
    <source>
        <tissue evidence="1">Cladode</tissue>
    </source>
</reference>
<evidence type="ECO:0000313" key="1">
    <source>
        <dbReference type="EMBL" id="MBA4666312.1"/>
    </source>
</evidence>
<name>A0A7C9AE76_OPUST</name>
<protein>
    <submittedName>
        <fullName evidence="1">Uncharacterized protein</fullName>
    </submittedName>
</protein>
<accession>A0A7C9AE76</accession>